<name>T1BSH6_9ZZZZ</name>
<dbReference type="EMBL" id="AUZY01002182">
    <property type="protein sequence ID" value="EQD72827.1"/>
    <property type="molecule type" value="Genomic_DNA"/>
</dbReference>
<evidence type="ECO:0000313" key="2">
    <source>
        <dbReference type="EMBL" id="EQD72827.1"/>
    </source>
</evidence>
<gene>
    <name evidence="2" type="ORF">B1B_03543</name>
</gene>
<dbReference type="SUPFAM" id="SSF56801">
    <property type="entry name" value="Acetyl-CoA synthetase-like"/>
    <property type="match status" value="1"/>
</dbReference>
<feature type="region of interest" description="Disordered" evidence="1">
    <location>
        <begin position="51"/>
        <end position="74"/>
    </location>
</feature>
<proteinExistence type="predicted"/>
<sequence length="74" mass="8462">MQLKPGVRVEPRELFEFAAERLPFFMVPQSLEFISEVPKTANQKAQRYLLRSRPPGPGSVDRDSLGIQVVRPPR</sequence>
<comment type="caution">
    <text evidence="2">The sequence shown here is derived from an EMBL/GenBank/DDBJ whole genome shotgun (WGS) entry which is preliminary data.</text>
</comment>
<reference evidence="2" key="1">
    <citation type="submission" date="2013-08" db="EMBL/GenBank/DDBJ databases">
        <authorList>
            <person name="Mendez C."/>
            <person name="Richter M."/>
            <person name="Ferrer M."/>
            <person name="Sanchez J."/>
        </authorList>
    </citation>
    <scope>NUCLEOTIDE SEQUENCE</scope>
</reference>
<dbReference type="InterPro" id="IPR045851">
    <property type="entry name" value="AMP-bd_C_sf"/>
</dbReference>
<accession>T1BSH6</accession>
<protein>
    <submittedName>
        <fullName evidence="2">Uncharacterized protein</fullName>
    </submittedName>
</protein>
<organism evidence="2">
    <name type="scientific">mine drainage metagenome</name>
    <dbReference type="NCBI Taxonomy" id="410659"/>
    <lineage>
        <taxon>unclassified sequences</taxon>
        <taxon>metagenomes</taxon>
        <taxon>ecological metagenomes</taxon>
    </lineage>
</organism>
<reference evidence="2" key="2">
    <citation type="journal article" date="2014" name="ISME J.">
        <title>Microbial stratification in low pH oxic and suboxic macroscopic growths along an acid mine drainage.</title>
        <authorList>
            <person name="Mendez-Garcia C."/>
            <person name="Mesa V."/>
            <person name="Sprenger R.R."/>
            <person name="Richter M."/>
            <person name="Diez M.S."/>
            <person name="Solano J."/>
            <person name="Bargiela R."/>
            <person name="Golyshina O.V."/>
            <person name="Manteca A."/>
            <person name="Ramos J.L."/>
            <person name="Gallego J.R."/>
            <person name="Llorente I."/>
            <person name="Martins Dos Santos V.A."/>
            <person name="Jensen O.N."/>
            <person name="Pelaez A.I."/>
            <person name="Sanchez J."/>
            <person name="Ferrer M."/>
        </authorList>
    </citation>
    <scope>NUCLEOTIDE SEQUENCE</scope>
</reference>
<evidence type="ECO:0000256" key="1">
    <source>
        <dbReference type="SAM" id="MobiDB-lite"/>
    </source>
</evidence>
<dbReference type="Gene3D" id="3.30.300.30">
    <property type="match status" value="1"/>
</dbReference>
<dbReference type="AlphaFoldDB" id="T1BSH6"/>